<comment type="similarity">
    <text evidence="1">Belongs to the LOB domain-containing protein family.</text>
</comment>
<dbReference type="PANTHER" id="PTHR31301">
    <property type="entry name" value="LOB DOMAIN-CONTAINING PROTEIN 4-RELATED"/>
    <property type="match status" value="1"/>
</dbReference>
<gene>
    <name evidence="4" type="ORF">TanjilG_22770</name>
</gene>
<reference evidence="4 5" key="1">
    <citation type="journal article" date="2017" name="Plant Biotechnol. J.">
        <title>A comprehensive draft genome sequence for lupin (Lupinus angustifolius), an emerging health food: insights into plant-microbe interactions and legume evolution.</title>
        <authorList>
            <person name="Hane J.K."/>
            <person name="Ming Y."/>
            <person name="Kamphuis L.G."/>
            <person name="Nelson M.N."/>
            <person name="Garg G."/>
            <person name="Atkins C.A."/>
            <person name="Bayer P.E."/>
            <person name="Bravo A."/>
            <person name="Bringans S."/>
            <person name="Cannon S."/>
            <person name="Edwards D."/>
            <person name="Foley R."/>
            <person name="Gao L.L."/>
            <person name="Harrison M.J."/>
            <person name="Huang W."/>
            <person name="Hurgobin B."/>
            <person name="Li S."/>
            <person name="Liu C.W."/>
            <person name="McGrath A."/>
            <person name="Morahan G."/>
            <person name="Murray J."/>
            <person name="Weller J."/>
            <person name="Jian J."/>
            <person name="Singh K.B."/>
        </authorList>
    </citation>
    <scope>NUCLEOTIDE SEQUENCE [LARGE SCALE GENOMIC DNA]</scope>
    <source>
        <strain evidence="5">cv. Tanjil</strain>
        <tissue evidence="4">Whole plant</tissue>
    </source>
</reference>
<dbReference type="STRING" id="3871.A0A4P1RI37"/>
<evidence type="ECO:0000313" key="5">
    <source>
        <dbReference type="Proteomes" id="UP000188354"/>
    </source>
</evidence>
<protein>
    <recommendedName>
        <fullName evidence="3">LOB domain-containing protein</fullName>
    </recommendedName>
</protein>
<dbReference type="PANTHER" id="PTHR31301:SF198">
    <property type="entry name" value="LATERAL ORGAN BOUNDARIES (LOB) DOMAIN PROTEIN"/>
    <property type="match status" value="1"/>
</dbReference>
<dbReference type="AlphaFoldDB" id="A0A4P1RI37"/>
<evidence type="ECO:0000256" key="1">
    <source>
        <dbReference type="ARBA" id="ARBA00005474"/>
    </source>
</evidence>
<dbReference type="PROSITE" id="PS50891">
    <property type="entry name" value="LOB"/>
    <property type="match status" value="2"/>
</dbReference>
<evidence type="ECO:0000259" key="3">
    <source>
        <dbReference type="PROSITE" id="PS50891"/>
    </source>
</evidence>
<dbReference type="EMBL" id="CM007366">
    <property type="protein sequence ID" value="OIW10963.1"/>
    <property type="molecule type" value="Genomic_DNA"/>
</dbReference>
<dbReference type="InterPro" id="IPR004883">
    <property type="entry name" value="LOB"/>
</dbReference>
<dbReference type="Proteomes" id="UP000188354">
    <property type="component" value="Chromosome LG06"/>
</dbReference>
<dbReference type="Pfam" id="PF03195">
    <property type="entry name" value="LOB"/>
    <property type="match status" value="2"/>
</dbReference>
<evidence type="ECO:0000256" key="2">
    <source>
        <dbReference type="SAM" id="MobiDB-lite"/>
    </source>
</evidence>
<evidence type="ECO:0000313" key="4">
    <source>
        <dbReference type="EMBL" id="OIW10963.1"/>
    </source>
</evidence>
<feature type="region of interest" description="Disordered" evidence="2">
    <location>
        <begin position="419"/>
        <end position="442"/>
    </location>
</feature>
<sequence>MSSSNSPCAACKFLRRKCTQECVFAPYFPPDNPQRFAYVHKVFGASNVAKLLNELTAAQRDDAVKSLAYEAEARLRDPVYGCVGLISVLQHRLRQIQMELSNAKKELATYIGPHALQGMPTTATLQHHHLAVAANPFTSSVSPAAHGGPLLLRESQPPQHQILEAQQLGAREHQEMFRGFEHQQQQQQEFLRFNNGGFDLGSVPGSGFSQQVSPDAPVSDDHLSPSLALGSFENPFHHMQQPQQVEHHAHHLPLEAQLLLPPQQEKQLLNELTAAQRDDAVKSLAYEAEARLRDPVYGCVGLISVLQHRLRQIQMELSNAKKELATYIGPHALQGMPTTATLQHHHLAVAANPFTSSVSPAAHGGPLLLRESQPPQHQILEAQQLGAREHQEMFRGFEHQQQQQQEFLRFNNGGFDLGSVPGSGFSQQVSPDAPVSDDHLSPSLALGSFENPFHHMQQPQQVEHHAHHLPLEAQLLLPPQQEKQVHQQQTQQSQLQHQHHQQQLERDECRSVGPSC</sequence>
<feature type="region of interest" description="Disordered" evidence="2">
    <location>
        <begin position="479"/>
        <end position="516"/>
    </location>
</feature>
<organism evidence="4 5">
    <name type="scientific">Lupinus angustifolius</name>
    <name type="common">Narrow-leaved blue lupine</name>
    <dbReference type="NCBI Taxonomy" id="3871"/>
    <lineage>
        <taxon>Eukaryota</taxon>
        <taxon>Viridiplantae</taxon>
        <taxon>Streptophyta</taxon>
        <taxon>Embryophyta</taxon>
        <taxon>Tracheophyta</taxon>
        <taxon>Spermatophyta</taxon>
        <taxon>Magnoliopsida</taxon>
        <taxon>eudicotyledons</taxon>
        <taxon>Gunneridae</taxon>
        <taxon>Pentapetalae</taxon>
        <taxon>rosids</taxon>
        <taxon>fabids</taxon>
        <taxon>Fabales</taxon>
        <taxon>Fabaceae</taxon>
        <taxon>Papilionoideae</taxon>
        <taxon>50 kb inversion clade</taxon>
        <taxon>genistoids sensu lato</taxon>
        <taxon>core genistoids</taxon>
        <taxon>Genisteae</taxon>
        <taxon>Lupinus</taxon>
    </lineage>
</organism>
<feature type="domain" description="LOB" evidence="3">
    <location>
        <begin position="215"/>
        <end position="324"/>
    </location>
</feature>
<name>A0A4P1RI37_LUPAN</name>
<proteinExistence type="inferred from homology"/>
<dbReference type="Gramene" id="OIW10963">
    <property type="protein sequence ID" value="OIW10963"/>
    <property type="gene ID" value="TanjilG_22770"/>
</dbReference>
<accession>A0A4P1RI37</accession>
<feature type="domain" description="LOB" evidence="3">
    <location>
        <begin position="6"/>
        <end position="107"/>
    </location>
</feature>
<keyword evidence="5" id="KW-1185">Reference proteome</keyword>
<feature type="compositionally biased region" description="Low complexity" evidence="2">
    <location>
        <begin position="479"/>
        <end position="496"/>
    </location>
</feature>